<accession>A0ABP0ULQ6</accession>
<dbReference type="Proteomes" id="UP001497512">
    <property type="component" value="Chromosome 4"/>
</dbReference>
<protein>
    <submittedName>
        <fullName evidence="2">Uncharacterized protein</fullName>
    </submittedName>
</protein>
<feature type="region of interest" description="Disordered" evidence="1">
    <location>
        <begin position="53"/>
        <end position="74"/>
    </location>
</feature>
<sequence length="109" mass="12155">MDCTIVVHIDTGTSALSTQNKRHLHWKVLDPTQEMNNDMEFSTSAHNLLRKTDTRNSASQAHRNKSASLLASPQAARKKRFTKLDLALMIARLPGSIGPPTARNKLTYD</sequence>
<dbReference type="EMBL" id="OZ019896">
    <property type="protein sequence ID" value="CAK9224031.1"/>
    <property type="molecule type" value="Genomic_DNA"/>
</dbReference>
<reference evidence="2" key="1">
    <citation type="submission" date="2024-02" db="EMBL/GenBank/DDBJ databases">
        <authorList>
            <consortium name="ELIXIR-Norway"/>
            <consortium name="Elixir Norway"/>
        </authorList>
    </citation>
    <scope>NUCLEOTIDE SEQUENCE</scope>
</reference>
<keyword evidence="3" id="KW-1185">Reference proteome</keyword>
<feature type="compositionally biased region" description="Polar residues" evidence="1">
    <location>
        <begin position="55"/>
        <end position="71"/>
    </location>
</feature>
<gene>
    <name evidence="2" type="ORF">CSSPTR1EN2_LOCUS17128</name>
</gene>
<proteinExistence type="predicted"/>
<evidence type="ECO:0000313" key="2">
    <source>
        <dbReference type="EMBL" id="CAK9224031.1"/>
    </source>
</evidence>
<evidence type="ECO:0000313" key="3">
    <source>
        <dbReference type="Proteomes" id="UP001497512"/>
    </source>
</evidence>
<organism evidence="2 3">
    <name type="scientific">Sphagnum troendelagicum</name>
    <dbReference type="NCBI Taxonomy" id="128251"/>
    <lineage>
        <taxon>Eukaryota</taxon>
        <taxon>Viridiplantae</taxon>
        <taxon>Streptophyta</taxon>
        <taxon>Embryophyta</taxon>
        <taxon>Bryophyta</taxon>
        <taxon>Sphagnophytina</taxon>
        <taxon>Sphagnopsida</taxon>
        <taxon>Sphagnales</taxon>
        <taxon>Sphagnaceae</taxon>
        <taxon>Sphagnum</taxon>
    </lineage>
</organism>
<evidence type="ECO:0000256" key="1">
    <source>
        <dbReference type="SAM" id="MobiDB-lite"/>
    </source>
</evidence>
<name>A0ABP0ULQ6_9BRYO</name>